<proteinExistence type="predicted"/>
<sequence>MKIILSLLFAIFFFHFAQAQISVSPISVDNLKDAPFKFKGSRAMMADRVDDANSKNIFLFSKVSQGSNPDTLFFQKFSKTNEQWKLVQEKTIIAPGAISIWQNRKAFFDADQDKQVEALFVYSLHDASMQKQLAVNLLLFFKNDSYTISETKDKITIYSPNFQQLPTSVKAYATEYWNGLDKWK</sequence>
<organism evidence="2 3">
    <name type="scientific">Pedobacter albus</name>
    <dbReference type="NCBI Taxonomy" id="3113905"/>
    <lineage>
        <taxon>Bacteria</taxon>
        <taxon>Pseudomonadati</taxon>
        <taxon>Bacteroidota</taxon>
        <taxon>Sphingobacteriia</taxon>
        <taxon>Sphingobacteriales</taxon>
        <taxon>Sphingobacteriaceae</taxon>
        <taxon>Pedobacter</taxon>
    </lineage>
</organism>
<accession>A0ABU7IBV2</accession>
<dbReference type="RefSeq" id="WP_330109234.1">
    <property type="nucleotide sequence ID" value="NZ_JAZDQT010000003.1"/>
</dbReference>
<evidence type="ECO:0000313" key="2">
    <source>
        <dbReference type="EMBL" id="MEE1946947.1"/>
    </source>
</evidence>
<keyword evidence="3" id="KW-1185">Reference proteome</keyword>
<evidence type="ECO:0000256" key="1">
    <source>
        <dbReference type="SAM" id="SignalP"/>
    </source>
</evidence>
<evidence type="ECO:0000313" key="3">
    <source>
        <dbReference type="Proteomes" id="UP001336835"/>
    </source>
</evidence>
<feature type="signal peptide" evidence="1">
    <location>
        <begin position="1"/>
        <end position="19"/>
    </location>
</feature>
<feature type="chain" id="PRO_5046945422" evidence="1">
    <location>
        <begin position="20"/>
        <end position="184"/>
    </location>
</feature>
<dbReference type="EMBL" id="JAZDQT010000003">
    <property type="protein sequence ID" value="MEE1946947.1"/>
    <property type="molecule type" value="Genomic_DNA"/>
</dbReference>
<gene>
    <name evidence="2" type="ORF">VRU48_17605</name>
</gene>
<keyword evidence="1" id="KW-0732">Signal</keyword>
<dbReference type="Proteomes" id="UP001336835">
    <property type="component" value="Unassembled WGS sequence"/>
</dbReference>
<protein>
    <submittedName>
        <fullName evidence="2">Uncharacterized protein</fullName>
    </submittedName>
</protein>
<name>A0ABU7IBV2_9SPHI</name>
<comment type="caution">
    <text evidence="2">The sequence shown here is derived from an EMBL/GenBank/DDBJ whole genome shotgun (WGS) entry which is preliminary data.</text>
</comment>
<reference evidence="2 3" key="1">
    <citation type="submission" date="2024-01" db="EMBL/GenBank/DDBJ databases">
        <title>Pedobacter sp. nov., isolated from fresh soil.</title>
        <authorList>
            <person name="Le N.T.T."/>
        </authorList>
    </citation>
    <scope>NUCLEOTIDE SEQUENCE [LARGE SCALE GENOMIC DNA]</scope>
    <source>
        <strain evidence="2 3">KR3-3</strain>
    </source>
</reference>